<gene>
    <name evidence="1" type="ORF">JOC27_002091</name>
</gene>
<evidence type="ECO:0000313" key="1">
    <source>
        <dbReference type="EMBL" id="MBM7658629.1"/>
    </source>
</evidence>
<sequence>MKLREVQRILNETFHKPLRFGQKRHLVFWYDPEGEFNEDIHDLQMDQVRIWELTPNNFFTTKYELEKRYPDSSFLIYARMAKPVPQEDWLFDQLKMGVEFSADKTIVIMRELGISDNTLRQTFEHYAKFFANKRYFTAFHALGIQDYNDKTIDVAVLAVLTHNPLNKLDEVMKVLIRETAMNESRSWEAIEKFGDTDVFWQLVEKAYGYARDEKTLQDLLIFFTLTYLASTAPDLNLPEGWKTYLAVRPMNVAVLMNQFMNQPKDRGAFQKLSESVAKTIHLSNHLATWDVRYYLNADAFKAFDQALIQYIETQLTSGVRQFGHYLEMMNKRRTLHWYPDYRNAYEAVGQAIRLFQLDAKHQQFIPESSAYQLIQDYIKDYYQFDQAYRKFYTAYDRWQQDDSLVPLRRHVEQVYSQSYMRELAVKWTQSLNRQMSDRWPITDIPQQTRFYIEHVQSFVNKGERIFVIISDAFRYEAGQELVERLNQEKKGTAELAFMQSTLPSYTALGMPALLPHRTLRYQWDAENDPEVLLDDMMTVGTQARNQLLQKRVKDSMVIRAQDLREMRQQEMRQKFQPCKVVYIYHNRIDASGDHPASETEVFAATDQAIDELIMLINKLVNNVSASAVIVTADHGYLYQRDPLNPSGKMPRVGGKKLIVNRRFILSEQEKEAEGTLQFSTEGELANEPPLTITVPNGDERFMVAGGGSNYVHGGAMPQEIIVPVVTFKSSRKTAMRQVSVKLMSSTRKITNMISFLDFFQTQPMEEKVRPRRLKIYFIDPDGERITNENHLMADRSSEKSADRVYREKFVFKNRSYDRRTTYYLIMEDEDQSVEKVYDRIPFTIDIAFADDFEF</sequence>
<dbReference type="Proteomes" id="UP000823201">
    <property type="component" value="Unassembled WGS sequence"/>
</dbReference>
<dbReference type="EMBL" id="JAFBEV010000020">
    <property type="protein sequence ID" value="MBM7658629.1"/>
    <property type="molecule type" value="Genomic_DNA"/>
</dbReference>
<dbReference type="NCBIfam" id="TIGR02687">
    <property type="entry name" value="BREX-1 system phosphatase PglZ type A"/>
    <property type="match status" value="1"/>
</dbReference>
<protein>
    <submittedName>
        <fullName evidence="1">Uncharacterized protein (TIGR02687 family)</fullName>
    </submittedName>
</protein>
<dbReference type="RefSeq" id="WP_205007181.1">
    <property type="nucleotide sequence ID" value="NZ_CBCRXA010000027.1"/>
</dbReference>
<name>A0ABS2QBU6_9BACL</name>
<comment type="caution">
    <text evidence="1">The sequence shown here is derived from an EMBL/GenBank/DDBJ whole genome shotgun (WGS) entry which is preliminary data.</text>
</comment>
<keyword evidence="2" id="KW-1185">Reference proteome</keyword>
<evidence type="ECO:0000313" key="2">
    <source>
        <dbReference type="Proteomes" id="UP000823201"/>
    </source>
</evidence>
<dbReference type="Pfam" id="PF08665">
    <property type="entry name" value="PglZ"/>
    <property type="match status" value="1"/>
</dbReference>
<dbReference type="InterPro" id="IPR014060">
    <property type="entry name" value="PglZ"/>
</dbReference>
<reference evidence="1 2" key="1">
    <citation type="submission" date="2021-01" db="EMBL/GenBank/DDBJ databases">
        <title>Genomic Encyclopedia of Type Strains, Phase IV (KMG-IV): sequencing the most valuable type-strain genomes for metagenomic binning, comparative biology and taxonomic classification.</title>
        <authorList>
            <person name="Goeker M."/>
        </authorList>
    </citation>
    <scope>NUCLEOTIDE SEQUENCE [LARGE SCALE GENOMIC DNA]</scope>
    <source>
        <strain evidence="1 2">DSM 100968</strain>
    </source>
</reference>
<organism evidence="1 2">
    <name type="scientific">Sporolactobacillus spathodeae</name>
    <dbReference type="NCBI Taxonomy" id="1465502"/>
    <lineage>
        <taxon>Bacteria</taxon>
        <taxon>Bacillati</taxon>
        <taxon>Bacillota</taxon>
        <taxon>Bacilli</taxon>
        <taxon>Bacillales</taxon>
        <taxon>Sporolactobacillaceae</taxon>
        <taxon>Sporolactobacillus</taxon>
    </lineage>
</organism>
<accession>A0ABS2QBU6</accession>
<proteinExistence type="predicted"/>